<feature type="transmembrane region" description="Helical" evidence="6">
    <location>
        <begin position="128"/>
        <end position="147"/>
    </location>
</feature>
<feature type="transmembrane region" description="Helical" evidence="6">
    <location>
        <begin position="187"/>
        <end position="206"/>
    </location>
</feature>
<feature type="transmembrane region" description="Helical" evidence="6">
    <location>
        <begin position="441"/>
        <end position="460"/>
    </location>
</feature>
<dbReference type="AlphaFoldDB" id="A0A9P9E206"/>
<feature type="transmembrane region" description="Helical" evidence="6">
    <location>
        <begin position="153"/>
        <end position="175"/>
    </location>
</feature>
<sequence>MDSTTTNGASKEAAHTSHNEVIVTADAPTFGFATWKQNLSTFKNHKRVSFWCISVLLFLVNFGFDSMISGQALAFQAFREDYGHYYAAADDYVVSATWQSLWAAANTLGIVIGSCIAGFTNDRIGRKFSFWVNLLTSVVTSFILLFAPNVQTLFAAKLIFGIAIGMSYTTAPLYVVENAPTEIRGTLMSFFNTFVVLGQFLAVGIANPLSTIHGSWSYKGTFCLTFLIPAILVFIIPFLPESPYFYLMKGRDDDARKALLRLHGPDIAHDVDRMVQEIKASIGLASQEHEDQPRWVEIFQGTNLRRTVLLVVIYSLHHCSGMPFVIPYQTYFYQLSGVGDAFAVALGAFALMLGGNFGALILPGFVGQRKMMVFGAALLIIWDIIIGCTGFAPKANTAAMTASVAFVASWAFIYQLTIGTIGFVVAPEIPSQRLRAKTQSFGTIVGNILGWAVAFSIPYLFNPDKANLGAKLLFIFVGLGTPLVIYLWWNLPETKNRTLAELDEIFEGHGRLRDVERVDKADLS</sequence>
<evidence type="ECO:0000256" key="3">
    <source>
        <dbReference type="ARBA" id="ARBA00022692"/>
    </source>
</evidence>
<proteinExistence type="inferred from homology"/>
<dbReference type="Gene3D" id="1.20.1250.20">
    <property type="entry name" value="MFS general substrate transporter like domains"/>
    <property type="match status" value="1"/>
</dbReference>
<dbReference type="GO" id="GO:0005351">
    <property type="term" value="F:carbohydrate:proton symporter activity"/>
    <property type="evidence" value="ECO:0007669"/>
    <property type="project" value="TreeGrafter"/>
</dbReference>
<evidence type="ECO:0000313" key="9">
    <source>
        <dbReference type="Proteomes" id="UP000717696"/>
    </source>
</evidence>
<feature type="transmembrane region" description="Helical" evidence="6">
    <location>
        <begin position="373"/>
        <end position="392"/>
    </location>
</feature>
<evidence type="ECO:0000256" key="5">
    <source>
        <dbReference type="ARBA" id="ARBA00023136"/>
    </source>
</evidence>
<evidence type="ECO:0000313" key="8">
    <source>
        <dbReference type="EMBL" id="KAH7129970.1"/>
    </source>
</evidence>
<dbReference type="PROSITE" id="PS00217">
    <property type="entry name" value="SUGAR_TRANSPORT_2"/>
    <property type="match status" value="1"/>
</dbReference>
<keyword evidence="3 6" id="KW-0812">Transmembrane</keyword>
<dbReference type="InterPro" id="IPR020846">
    <property type="entry name" value="MFS_dom"/>
</dbReference>
<feature type="transmembrane region" description="Helical" evidence="6">
    <location>
        <begin position="472"/>
        <end position="489"/>
    </location>
</feature>
<keyword evidence="9" id="KW-1185">Reference proteome</keyword>
<organism evidence="8 9">
    <name type="scientific">Dactylonectria estremocensis</name>
    <dbReference type="NCBI Taxonomy" id="1079267"/>
    <lineage>
        <taxon>Eukaryota</taxon>
        <taxon>Fungi</taxon>
        <taxon>Dikarya</taxon>
        <taxon>Ascomycota</taxon>
        <taxon>Pezizomycotina</taxon>
        <taxon>Sordariomycetes</taxon>
        <taxon>Hypocreomycetidae</taxon>
        <taxon>Hypocreales</taxon>
        <taxon>Nectriaceae</taxon>
        <taxon>Dactylonectria</taxon>
    </lineage>
</organism>
<dbReference type="FunFam" id="1.20.1250.20:FF:000078">
    <property type="entry name" value="MFS maltose transporter, putative"/>
    <property type="match status" value="1"/>
</dbReference>
<dbReference type="InterPro" id="IPR005828">
    <property type="entry name" value="MFS_sugar_transport-like"/>
</dbReference>
<comment type="caution">
    <text evidence="8">The sequence shown here is derived from an EMBL/GenBank/DDBJ whole genome shotgun (WGS) entry which is preliminary data.</text>
</comment>
<dbReference type="SUPFAM" id="SSF103473">
    <property type="entry name" value="MFS general substrate transporter"/>
    <property type="match status" value="1"/>
</dbReference>
<feature type="transmembrane region" description="Helical" evidence="6">
    <location>
        <begin position="308"/>
        <end position="329"/>
    </location>
</feature>
<dbReference type="PROSITE" id="PS50850">
    <property type="entry name" value="MFS"/>
    <property type="match status" value="1"/>
</dbReference>
<dbReference type="EMBL" id="JAGMUU010000020">
    <property type="protein sequence ID" value="KAH7129970.1"/>
    <property type="molecule type" value="Genomic_DNA"/>
</dbReference>
<evidence type="ECO:0000259" key="7">
    <source>
        <dbReference type="PROSITE" id="PS50850"/>
    </source>
</evidence>
<keyword evidence="5 6" id="KW-0472">Membrane</keyword>
<gene>
    <name evidence="8" type="ORF">B0J13DRAFT_530042</name>
</gene>
<name>A0A9P9E206_9HYPO</name>
<evidence type="ECO:0000256" key="2">
    <source>
        <dbReference type="ARBA" id="ARBA00010992"/>
    </source>
</evidence>
<comment type="similarity">
    <text evidence="2">Belongs to the major facilitator superfamily. Sugar transporter (TC 2.A.1.1) family.</text>
</comment>
<dbReference type="PANTHER" id="PTHR48022">
    <property type="entry name" value="PLASTIDIC GLUCOSE TRANSPORTER 4"/>
    <property type="match status" value="1"/>
</dbReference>
<dbReference type="OrthoDB" id="6612291at2759"/>
<accession>A0A9P9E206</accession>
<dbReference type="InterPro" id="IPR050360">
    <property type="entry name" value="MFS_Sugar_Transporters"/>
</dbReference>
<feature type="transmembrane region" description="Helical" evidence="6">
    <location>
        <begin position="341"/>
        <end position="366"/>
    </location>
</feature>
<dbReference type="GO" id="GO:0016020">
    <property type="term" value="C:membrane"/>
    <property type="evidence" value="ECO:0007669"/>
    <property type="project" value="UniProtKB-SubCell"/>
</dbReference>
<evidence type="ECO:0000256" key="1">
    <source>
        <dbReference type="ARBA" id="ARBA00004141"/>
    </source>
</evidence>
<feature type="transmembrane region" description="Helical" evidence="6">
    <location>
        <begin position="101"/>
        <end position="121"/>
    </location>
</feature>
<evidence type="ECO:0000256" key="6">
    <source>
        <dbReference type="SAM" id="Phobius"/>
    </source>
</evidence>
<reference evidence="8" key="1">
    <citation type="journal article" date="2021" name="Nat. Commun.">
        <title>Genetic determinants of endophytism in the Arabidopsis root mycobiome.</title>
        <authorList>
            <person name="Mesny F."/>
            <person name="Miyauchi S."/>
            <person name="Thiergart T."/>
            <person name="Pickel B."/>
            <person name="Atanasova L."/>
            <person name="Karlsson M."/>
            <person name="Huettel B."/>
            <person name="Barry K.W."/>
            <person name="Haridas S."/>
            <person name="Chen C."/>
            <person name="Bauer D."/>
            <person name="Andreopoulos W."/>
            <person name="Pangilinan J."/>
            <person name="LaButti K."/>
            <person name="Riley R."/>
            <person name="Lipzen A."/>
            <person name="Clum A."/>
            <person name="Drula E."/>
            <person name="Henrissat B."/>
            <person name="Kohler A."/>
            <person name="Grigoriev I.V."/>
            <person name="Martin F.M."/>
            <person name="Hacquard S."/>
        </authorList>
    </citation>
    <scope>NUCLEOTIDE SEQUENCE</scope>
    <source>
        <strain evidence="8">MPI-CAGE-AT-0021</strain>
    </source>
</reference>
<comment type="subcellular location">
    <subcellularLocation>
        <location evidence="1">Membrane</location>
        <topology evidence="1">Multi-pass membrane protein</topology>
    </subcellularLocation>
</comment>
<feature type="domain" description="Major facilitator superfamily (MFS) profile" evidence="7">
    <location>
        <begin position="51"/>
        <end position="495"/>
    </location>
</feature>
<feature type="transmembrane region" description="Helical" evidence="6">
    <location>
        <begin position="48"/>
        <end position="64"/>
    </location>
</feature>
<keyword evidence="4 6" id="KW-1133">Transmembrane helix</keyword>
<dbReference type="PANTHER" id="PTHR48022:SF15">
    <property type="entry name" value="ALPHA-GLUCOSIDE TRANSPORTER, PUTATIVE (AFU_ORTHOLOGUE AFUA_5G00500)-RELATED"/>
    <property type="match status" value="1"/>
</dbReference>
<feature type="transmembrane region" description="Helical" evidence="6">
    <location>
        <begin position="218"/>
        <end position="239"/>
    </location>
</feature>
<dbReference type="Proteomes" id="UP000717696">
    <property type="component" value="Unassembled WGS sequence"/>
</dbReference>
<evidence type="ECO:0000256" key="4">
    <source>
        <dbReference type="ARBA" id="ARBA00022989"/>
    </source>
</evidence>
<dbReference type="Pfam" id="PF00083">
    <property type="entry name" value="Sugar_tr"/>
    <property type="match status" value="1"/>
</dbReference>
<dbReference type="InterPro" id="IPR036259">
    <property type="entry name" value="MFS_trans_sf"/>
</dbReference>
<protein>
    <submittedName>
        <fullName evidence="8">General substrate transporter</fullName>
    </submittedName>
</protein>
<feature type="transmembrane region" description="Helical" evidence="6">
    <location>
        <begin position="404"/>
        <end position="429"/>
    </location>
</feature>
<dbReference type="InterPro" id="IPR005829">
    <property type="entry name" value="Sugar_transporter_CS"/>
</dbReference>